<organism evidence="1 2">
    <name type="scientific">Streptomyces siderophoricus</name>
    <dbReference type="NCBI Taxonomy" id="2802281"/>
    <lineage>
        <taxon>Bacteria</taxon>
        <taxon>Bacillati</taxon>
        <taxon>Actinomycetota</taxon>
        <taxon>Actinomycetes</taxon>
        <taxon>Kitasatosporales</taxon>
        <taxon>Streptomycetaceae</taxon>
        <taxon>Streptomyces</taxon>
    </lineage>
</organism>
<evidence type="ECO:0000313" key="1">
    <source>
        <dbReference type="EMBL" id="MBL1093299.1"/>
    </source>
</evidence>
<keyword evidence="2" id="KW-1185">Reference proteome</keyword>
<reference evidence="1 2" key="1">
    <citation type="submission" date="2021-01" db="EMBL/GenBank/DDBJ databases">
        <title>WGS of actinomycetes isolated from Thailand.</title>
        <authorList>
            <person name="Thawai C."/>
        </authorList>
    </citation>
    <scope>NUCLEOTIDE SEQUENCE [LARGE SCALE GENOMIC DNA]</scope>
    <source>
        <strain evidence="1 2">CH9-7</strain>
    </source>
</reference>
<evidence type="ECO:0008006" key="3">
    <source>
        <dbReference type="Google" id="ProtNLM"/>
    </source>
</evidence>
<name>A0ABS1MZZ7_9ACTN</name>
<evidence type="ECO:0000313" key="2">
    <source>
        <dbReference type="Proteomes" id="UP000629371"/>
    </source>
</evidence>
<sequence length="296" mass="32544">MPFADALRAAVSACGLALDRIQHRLRQRGTPVSVATLSSWQSGRTRPERPGSLAALPHLEDILGIPSGGLSGLLGTPRPRGRGRREARMLPIGALKPHADRVAALLSGLDVDSDPYLIRISQHDRYEYGPGRTQLRAWNRQILRADRDGPDRWVTLFYADEPGSGVPRLRALRNCRLGRTVKDETAGMLAAELLFDRPLHCGETLIMEYELVNLVPQQPATQGSCGRTLRMITREYLLEAAFHPTALPALCEEVNEPADGGPATSRRIRLDSTGCAHALALNTGPARFGIRWTWND</sequence>
<dbReference type="Proteomes" id="UP000629371">
    <property type="component" value="Unassembled WGS sequence"/>
</dbReference>
<protein>
    <recommendedName>
        <fullName evidence="3">XRE family transcriptional regulator</fullName>
    </recommendedName>
</protein>
<comment type="caution">
    <text evidence="1">The sequence shown here is derived from an EMBL/GenBank/DDBJ whole genome shotgun (WGS) entry which is preliminary data.</text>
</comment>
<gene>
    <name evidence="1" type="ORF">JK360_28810</name>
</gene>
<dbReference type="RefSeq" id="WP_201808956.1">
    <property type="nucleotide sequence ID" value="NZ_JAERRI010000018.1"/>
</dbReference>
<proteinExistence type="predicted"/>
<dbReference type="EMBL" id="JAERRI010000018">
    <property type="protein sequence ID" value="MBL1093299.1"/>
    <property type="molecule type" value="Genomic_DNA"/>
</dbReference>
<accession>A0ABS1MZZ7</accession>